<dbReference type="InterPro" id="IPR000315">
    <property type="entry name" value="Znf_B-box"/>
</dbReference>
<dbReference type="GO" id="GO:0043161">
    <property type="term" value="P:proteasome-mediated ubiquitin-dependent protein catabolic process"/>
    <property type="evidence" value="ECO:0007669"/>
    <property type="project" value="TreeGrafter"/>
</dbReference>
<evidence type="ECO:0000313" key="6">
    <source>
        <dbReference type="Proteomes" id="UP000694844"/>
    </source>
</evidence>
<keyword evidence="1" id="KW-0677">Repeat</keyword>
<organism evidence="6 7">
    <name type="scientific">Crassostrea virginica</name>
    <name type="common">Eastern oyster</name>
    <dbReference type="NCBI Taxonomy" id="6565"/>
    <lineage>
        <taxon>Eukaryota</taxon>
        <taxon>Metazoa</taxon>
        <taxon>Spiralia</taxon>
        <taxon>Lophotrochozoa</taxon>
        <taxon>Mollusca</taxon>
        <taxon>Bivalvia</taxon>
        <taxon>Autobranchia</taxon>
        <taxon>Pteriomorphia</taxon>
        <taxon>Ostreida</taxon>
        <taxon>Ostreoidea</taxon>
        <taxon>Ostreidae</taxon>
        <taxon>Crassostrea</taxon>
    </lineage>
</organism>
<dbReference type="RefSeq" id="XP_022334512.1">
    <property type="nucleotide sequence ID" value="XM_022478804.1"/>
</dbReference>
<accession>A0A8B8E1V6</accession>
<dbReference type="KEGG" id="cvn:111131332"/>
<keyword evidence="2" id="KW-0862">Zinc</keyword>
<feature type="coiled-coil region" evidence="4">
    <location>
        <begin position="191"/>
        <end position="218"/>
    </location>
</feature>
<proteinExistence type="predicted"/>
<name>A0A8B8E1V6_CRAVI</name>
<gene>
    <name evidence="7" type="primary">LOC111131332</name>
</gene>
<feature type="repeat" description="NHL" evidence="3">
    <location>
        <begin position="484"/>
        <end position="511"/>
    </location>
</feature>
<reference evidence="7" key="1">
    <citation type="submission" date="2025-08" db="UniProtKB">
        <authorList>
            <consortium name="RefSeq"/>
        </authorList>
    </citation>
    <scope>IDENTIFICATION</scope>
    <source>
        <tissue evidence="7">Whole sample</tissue>
    </source>
</reference>
<protein>
    <submittedName>
        <fullName evidence="7">Uncharacterized protein LOC111131332</fullName>
    </submittedName>
</protein>
<dbReference type="PANTHER" id="PTHR24104">
    <property type="entry name" value="E3 UBIQUITIN-PROTEIN LIGASE NHLRC1-RELATED"/>
    <property type="match status" value="1"/>
</dbReference>
<dbReference type="SMART" id="SM00336">
    <property type="entry name" value="BBOX"/>
    <property type="match status" value="2"/>
</dbReference>
<keyword evidence="6" id="KW-1185">Reference proteome</keyword>
<sequence length="552" mass="64019">MFKKKTMDARKCAQDVLRCAVCKENIVEMMCIFCSVYTCNECVREHSDDYTQHQFVNLKERGNEGQNYSECGIHKNFICEILCRDCDVYLCTKCVLTNAHKTHELLNMEEVFVLKCTEEIVQNDIHELKDKIYPAYESVAKDIEGEMQAVIEQYEKLLKAALKYGQIWHEIINRCTDRFIGKIKHKRKLHLDELKKDLEEIQKSLSQISFDIRNAERKLASKDFFYTPHTMNFEKLHVPQKTFATIPEFQPWKINELNIEESIFKQFGNLSKVNFWKEERNFPIKSTESHKEPKVVSIFNTGLNSSQSLAYFSDEQIWTSGQVSEVKCFNNQGQLKETFRTKMRQQPSDIGVTKEGHLIYCDEWGTVNIVREGIGEEVIKLLDWSPINLCVTSNDDLLIMMYSHDFTYTKVVRYSKFKVVQIIQCDPKGKPLYSENVSPKDLCENGNQDVCVSDSNAVVVVNKKGMLRFRYNGISSSSKKSFKPLGICVNSKSHIFIADCYNHSIHIIDHNGKFLQQIQECGLNNPHGLCMDKSENLLVVEQKTRDVKKIIF</sequence>
<dbReference type="SUPFAM" id="SSF63829">
    <property type="entry name" value="Calcium-dependent phosphotriesterase"/>
    <property type="match status" value="1"/>
</dbReference>
<feature type="domain" description="B box-type" evidence="5">
    <location>
        <begin position="14"/>
        <end position="58"/>
    </location>
</feature>
<dbReference type="InterPro" id="IPR001258">
    <property type="entry name" value="NHL_repeat"/>
</dbReference>
<dbReference type="GO" id="GO:0061630">
    <property type="term" value="F:ubiquitin protein ligase activity"/>
    <property type="evidence" value="ECO:0007669"/>
    <property type="project" value="TreeGrafter"/>
</dbReference>
<dbReference type="GO" id="GO:0008270">
    <property type="term" value="F:zinc ion binding"/>
    <property type="evidence" value="ECO:0007669"/>
    <property type="project" value="UniProtKB-KW"/>
</dbReference>
<evidence type="ECO:0000313" key="7">
    <source>
        <dbReference type="RefSeq" id="XP_022334512.1"/>
    </source>
</evidence>
<keyword evidence="2" id="KW-0863">Zinc-finger</keyword>
<dbReference type="PROSITE" id="PS50119">
    <property type="entry name" value="ZF_BBOX"/>
    <property type="match status" value="2"/>
</dbReference>
<feature type="domain" description="B box-type" evidence="5">
    <location>
        <begin position="66"/>
        <end position="108"/>
    </location>
</feature>
<dbReference type="GeneID" id="111131332"/>
<evidence type="ECO:0000256" key="4">
    <source>
        <dbReference type="SAM" id="Coils"/>
    </source>
</evidence>
<dbReference type="Gene3D" id="3.30.160.60">
    <property type="entry name" value="Classic Zinc Finger"/>
    <property type="match status" value="1"/>
</dbReference>
<dbReference type="PANTHER" id="PTHR24104:SF48">
    <property type="entry name" value="PROTEIN WECH"/>
    <property type="match status" value="1"/>
</dbReference>
<dbReference type="PROSITE" id="PS51125">
    <property type="entry name" value="NHL"/>
    <property type="match status" value="1"/>
</dbReference>
<dbReference type="CDD" id="cd19756">
    <property type="entry name" value="Bbox2"/>
    <property type="match status" value="1"/>
</dbReference>
<dbReference type="InterPro" id="IPR050952">
    <property type="entry name" value="TRIM-NHL_E3_ligases"/>
</dbReference>
<dbReference type="AlphaFoldDB" id="A0A8B8E1V6"/>
<keyword evidence="2" id="KW-0479">Metal-binding</keyword>
<dbReference type="Pfam" id="PF01436">
    <property type="entry name" value="NHL"/>
    <property type="match status" value="1"/>
</dbReference>
<dbReference type="OrthoDB" id="10040278at2759"/>
<dbReference type="SUPFAM" id="SSF57845">
    <property type="entry name" value="B-box zinc-binding domain"/>
    <property type="match status" value="1"/>
</dbReference>
<evidence type="ECO:0000256" key="2">
    <source>
        <dbReference type="PROSITE-ProRule" id="PRU00024"/>
    </source>
</evidence>
<keyword evidence="4" id="KW-0175">Coiled coil</keyword>
<evidence type="ECO:0000259" key="5">
    <source>
        <dbReference type="PROSITE" id="PS50119"/>
    </source>
</evidence>
<evidence type="ECO:0000256" key="1">
    <source>
        <dbReference type="ARBA" id="ARBA00022737"/>
    </source>
</evidence>
<dbReference type="GO" id="GO:0000209">
    <property type="term" value="P:protein polyubiquitination"/>
    <property type="evidence" value="ECO:0007669"/>
    <property type="project" value="TreeGrafter"/>
</dbReference>
<dbReference type="InterPro" id="IPR011042">
    <property type="entry name" value="6-blade_b-propeller_TolB-like"/>
</dbReference>
<dbReference type="Gene3D" id="2.120.10.30">
    <property type="entry name" value="TolB, C-terminal domain"/>
    <property type="match status" value="1"/>
</dbReference>
<dbReference type="Pfam" id="PF00643">
    <property type="entry name" value="zf-B_box"/>
    <property type="match status" value="1"/>
</dbReference>
<evidence type="ECO:0000256" key="3">
    <source>
        <dbReference type="PROSITE-ProRule" id="PRU00504"/>
    </source>
</evidence>
<dbReference type="Proteomes" id="UP000694844">
    <property type="component" value="Chromosome 4"/>
</dbReference>